<feature type="transmembrane region" description="Helical" evidence="13">
    <location>
        <begin position="91"/>
        <end position="109"/>
    </location>
</feature>
<sequence length="147" mass="16563">MSSLWDYFPQHEGVLPKVLFFIGVAAVFNTIQSYTTLRMTSQVYLGPPTGPRPPGSPYPSPTTPLHSRTFGTWTALQGIVRMYAAYNIESAAVYQLCMWTNAIAVWHFYSEWLVFGSTRWNKGLAGPLVVSVTGLVWMWVVYGDYVQ</sequence>
<evidence type="ECO:0000256" key="9">
    <source>
        <dbReference type="ARBA" id="ARBA00023098"/>
    </source>
</evidence>
<evidence type="ECO:0000256" key="4">
    <source>
        <dbReference type="ARBA" id="ARBA00022692"/>
    </source>
</evidence>
<evidence type="ECO:0000256" key="5">
    <source>
        <dbReference type="ARBA" id="ARBA00022824"/>
    </source>
</evidence>
<evidence type="ECO:0000256" key="2">
    <source>
        <dbReference type="ARBA" id="ARBA00005377"/>
    </source>
</evidence>
<evidence type="ECO:0000256" key="1">
    <source>
        <dbReference type="ARBA" id="ARBA00004477"/>
    </source>
</evidence>
<protein>
    <submittedName>
        <fullName evidence="14">Ergosterol 28</fullName>
    </submittedName>
</protein>
<dbReference type="Pfam" id="PF03694">
    <property type="entry name" value="Erg28"/>
    <property type="match status" value="1"/>
</dbReference>
<dbReference type="AlphaFoldDB" id="A0A9P4I2W2"/>
<accession>A0A9P4I2W2</accession>
<comment type="caution">
    <text evidence="14">The sequence shown here is derived from an EMBL/GenBank/DDBJ whole genome shotgun (WGS) entry which is preliminary data.</text>
</comment>
<feature type="transmembrane region" description="Helical" evidence="13">
    <location>
        <begin position="14"/>
        <end position="31"/>
    </location>
</feature>
<keyword evidence="11" id="KW-1207">Sterol metabolism</keyword>
<gene>
    <name evidence="14" type="ORF">K490DRAFT_32381</name>
</gene>
<organism evidence="14 15">
    <name type="scientific">Saccharata proteae CBS 121410</name>
    <dbReference type="NCBI Taxonomy" id="1314787"/>
    <lineage>
        <taxon>Eukaryota</taxon>
        <taxon>Fungi</taxon>
        <taxon>Dikarya</taxon>
        <taxon>Ascomycota</taxon>
        <taxon>Pezizomycotina</taxon>
        <taxon>Dothideomycetes</taxon>
        <taxon>Dothideomycetes incertae sedis</taxon>
        <taxon>Botryosphaeriales</taxon>
        <taxon>Saccharataceae</taxon>
        <taxon>Saccharata</taxon>
    </lineage>
</organism>
<evidence type="ECO:0000256" key="13">
    <source>
        <dbReference type="SAM" id="Phobius"/>
    </source>
</evidence>
<evidence type="ECO:0000313" key="15">
    <source>
        <dbReference type="Proteomes" id="UP000799776"/>
    </source>
</evidence>
<keyword evidence="6" id="KW-0752">Steroid biosynthesis</keyword>
<keyword evidence="10 13" id="KW-0472">Membrane</keyword>
<evidence type="ECO:0000256" key="7">
    <source>
        <dbReference type="ARBA" id="ARBA00022989"/>
    </source>
</evidence>
<feature type="transmembrane region" description="Helical" evidence="13">
    <location>
        <begin position="124"/>
        <end position="142"/>
    </location>
</feature>
<dbReference type="InterPro" id="IPR005352">
    <property type="entry name" value="Erg28"/>
</dbReference>
<dbReference type="PANTHER" id="PTHR15451:SF19">
    <property type="entry name" value="ERGOSTEROL BIOSYNTHETIC PROTEIN 28 HOMOLOG"/>
    <property type="match status" value="1"/>
</dbReference>
<dbReference type="GO" id="GO:0005789">
    <property type="term" value="C:endoplasmic reticulum membrane"/>
    <property type="evidence" value="ECO:0007669"/>
    <property type="project" value="UniProtKB-SubCell"/>
</dbReference>
<evidence type="ECO:0000256" key="6">
    <source>
        <dbReference type="ARBA" id="ARBA00022955"/>
    </source>
</evidence>
<dbReference type="GO" id="GO:0016126">
    <property type="term" value="P:sterol biosynthetic process"/>
    <property type="evidence" value="ECO:0007669"/>
    <property type="project" value="UniProtKB-KW"/>
</dbReference>
<keyword evidence="9" id="KW-0443">Lipid metabolism</keyword>
<evidence type="ECO:0000256" key="11">
    <source>
        <dbReference type="ARBA" id="ARBA00023166"/>
    </source>
</evidence>
<dbReference type="EMBL" id="ML978711">
    <property type="protein sequence ID" value="KAF2091489.1"/>
    <property type="molecule type" value="Genomic_DNA"/>
</dbReference>
<evidence type="ECO:0000256" key="3">
    <source>
        <dbReference type="ARBA" id="ARBA00022516"/>
    </source>
</evidence>
<evidence type="ECO:0000256" key="10">
    <source>
        <dbReference type="ARBA" id="ARBA00023136"/>
    </source>
</evidence>
<dbReference type="PANTHER" id="PTHR15451">
    <property type="entry name" value="ERGOSTEROL BIOSYNTHETIC PROTEIN 28-RELATED"/>
    <property type="match status" value="1"/>
</dbReference>
<evidence type="ECO:0000256" key="8">
    <source>
        <dbReference type="ARBA" id="ARBA00023011"/>
    </source>
</evidence>
<proteinExistence type="inferred from homology"/>
<comment type="similarity">
    <text evidence="2">Belongs to the ERG28 family.</text>
</comment>
<dbReference type="Proteomes" id="UP000799776">
    <property type="component" value="Unassembled WGS sequence"/>
</dbReference>
<comment type="subcellular location">
    <subcellularLocation>
        <location evidence="1">Endoplasmic reticulum membrane</location>
        <topology evidence="1">Multi-pass membrane protein</topology>
    </subcellularLocation>
</comment>
<dbReference type="GO" id="GO:0030674">
    <property type="term" value="F:protein-macromolecule adaptor activity"/>
    <property type="evidence" value="ECO:0007669"/>
    <property type="project" value="TreeGrafter"/>
</dbReference>
<evidence type="ECO:0000256" key="12">
    <source>
        <dbReference type="ARBA" id="ARBA00023221"/>
    </source>
</evidence>
<keyword evidence="4 13" id="KW-0812">Transmembrane</keyword>
<reference evidence="14" key="1">
    <citation type="journal article" date="2020" name="Stud. Mycol.">
        <title>101 Dothideomycetes genomes: a test case for predicting lifestyles and emergence of pathogens.</title>
        <authorList>
            <person name="Haridas S."/>
            <person name="Albert R."/>
            <person name="Binder M."/>
            <person name="Bloem J."/>
            <person name="Labutti K."/>
            <person name="Salamov A."/>
            <person name="Andreopoulos B."/>
            <person name="Baker S."/>
            <person name="Barry K."/>
            <person name="Bills G."/>
            <person name="Bluhm B."/>
            <person name="Cannon C."/>
            <person name="Castanera R."/>
            <person name="Culley D."/>
            <person name="Daum C."/>
            <person name="Ezra D."/>
            <person name="Gonzalez J."/>
            <person name="Henrissat B."/>
            <person name="Kuo A."/>
            <person name="Liang C."/>
            <person name="Lipzen A."/>
            <person name="Lutzoni F."/>
            <person name="Magnuson J."/>
            <person name="Mondo S."/>
            <person name="Nolan M."/>
            <person name="Ohm R."/>
            <person name="Pangilinan J."/>
            <person name="Park H.-J."/>
            <person name="Ramirez L."/>
            <person name="Alfaro M."/>
            <person name="Sun H."/>
            <person name="Tritt A."/>
            <person name="Yoshinaga Y."/>
            <person name="Zwiers L.-H."/>
            <person name="Turgeon B."/>
            <person name="Goodwin S."/>
            <person name="Spatafora J."/>
            <person name="Crous P."/>
            <person name="Grigoriev I."/>
        </authorList>
    </citation>
    <scope>NUCLEOTIDE SEQUENCE</scope>
    <source>
        <strain evidence="14">CBS 121410</strain>
    </source>
</reference>
<dbReference type="OrthoDB" id="6485510at2759"/>
<keyword evidence="12" id="KW-0753">Steroid metabolism</keyword>
<evidence type="ECO:0000313" key="14">
    <source>
        <dbReference type="EMBL" id="KAF2091489.1"/>
    </source>
</evidence>
<name>A0A9P4I2W2_9PEZI</name>
<keyword evidence="15" id="KW-1185">Reference proteome</keyword>
<keyword evidence="3" id="KW-0444">Lipid biosynthesis</keyword>
<keyword evidence="7 13" id="KW-1133">Transmembrane helix</keyword>
<keyword evidence="5" id="KW-0256">Endoplasmic reticulum</keyword>
<keyword evidence="8" id="KW-0756">Sterol biosynthesis</keyword>